<organism evidence="1 2">
    <name type="scientific">Xylella fastidiosa (strain 9a5c)</name>
    <dbReference type="NCBI Taxonomy" id="160492"/>
    <lineage>
        <taxon>Bacteria</taxon>
        <taxon>Pseudomonadati</taxon>
        <taxon>Pseudomonadota</taxon>
        <taxon>Gammaproteobacteria</taxon>
        <taxon>Lysobacterales</taxon>
        <taxon>Lysobacteraceae</taxon>
        <taxon>Xylella</taxon>
    </lineage>
</organism>
<evidence type="ECO:0000313" key="2">
    <source>
        <dbReference type="Proteomes" id="UP000000812"/>
    </source>
</evidence>
<evidence type="ECO:0000313" key="1">
    <source>
        <dbReference type="EMBL" id="AAF85755.1"/>
    </source>
</evidence>
<proteinExistence type="predicted"/>
<accession>Q9PA01</accession>
<dbReference type="KEGG" id="xfa:XF_2719"/>
<gene>
    <name evidence="1" type="ordered locus">XF_2719</name>
</gene>
<dbReference type="Proteomes" id="UP000000812">
    <property type="component" value="Chromosome"/>
</dbReference>
<name>Q9PA01_XYLFA</name>
<dbReference type="STRING" id="160492.XF_2719"/>
<dbReference type="EMBL" id="AE003849">
    <property type="protein sequence ID" value="AAF85755.1"/>
    <property type="molecule type" value="Genomic_DNA"/>
</dbReference>
<dbReference type="AlphaFoldDB" id="Q9PA01"/>
<protein>
    <submittedName>
        <fullName evidence="1">Uncharacterized protein</fullName>
    </submittedName>
</protein>
<dbReference type="HOGENOM" id="CLU_3406168_0_0_6"/>
<sequence>MLQCCRTVFGFSVVDHDVNHNALIPDGAAF</sequence>
<reference evidence="1 2" key="1">
    <citation type="journal article" date="2000" name="Nature">
        <title>The genome sequence of the plant pathogen Xylella fastidiosa.</title>
        <authorList>
            <person name="Simpson A.J."/>
            <person name="Reinach F.C."/>
            <person name="Arruda P."/>
            <person name="Abreu F.A."/>
            <person name="Acencio M."/>
            <person name="Alvarenga R."/>
            <person name="Alves L.M."/>
            <person name="Araya J.E."/>
            <person name="Baia G.S."/>
            <person name="Baptista C.S."/>
            <person name="Barros M.H."/>
            <person name="Bonaccorsi E.D."/>
            <person name="Bordin S."/>
            <person name="Bove J.M."/>
            <person name="Briones M.R."/>
            <person name="Bueno M.R."/>
            <person name="Camargo A.A."/>
            <person name="Camargo L.E."/>
            <person name="Carraro D.M."/>
            <person name="Carrer H."/>
            <person name="Colauto N.B."/>
            <person name="Colombo C."/>
            <person name="Costa F.F."/>
            <person name="Costa M.C."/>
            <person name="Costa-Neto C.M."/>
            <person name="Coutinho L.L."/>
            <person name="Cristofani M."/>
            <person name="Dias-Neto E."/>
            <person name="Docena C."/>
            <person name="El-Dorry H."/>
            <person name="Facincani A.P."/>
            <person name="Ferreira A.J."/>
            <person name="Ferreira V.C."/>
            <person name="Ferro J.A."/>
            <person name="Fraga J.S."/>
            <person name="Franca S.C."/>
            <person name="Franco M.C."/>
            <person name="Frohme M."/>
            <person name="Furlan L.R."/>
            <person name="Garnier M."/>
            <person name="Goldman G.H."/>
            <person name="Goldman M.H."/>
            <person name="Gomes S.L."/>
            <person name="Gruber A."/>
            <person name="Ho P.L."/>
            <person name="Hoheisel J.D."/>
            <person name="Junqueira M.L."/>
            <person name="Kemper E.L."/>
            <person name="Kitajima J.P."/>
            <person name="Krieger J.E."/>
            <person name="Kuramae E.E."/>
            <person name="Laigret F."/>
            <person name="Lambais M.R."/>
            <person name="Leite L.C."/>
            <person name="Lemos E.G."/>
            <person name="Lemos M.V."/>
            <person name="Lopes S.A."/>
            <person name="Lopes C.R."/>
            <person name="Machado J.A."/>
            <person name="Machado M.A."/>
            <person name="Madeira A.M."/>
            <person name="Madeira H.M."/>
            <person name="Marino C.L."/>
            <person name="Marques M.V."/>
            <person name="Martins E.A."/>
            <person name="Martins E.M."/>
            <person name="Matsukuma A.Y."/>
            <person name="Menck C.F."/>
            <person name="Miracca E.C."/>
            <person name="Miyaki C.Y."/>
            <person name="Monteriro-Vitorello C.B."/>
            <person name="Moon D.H."/>
            <person name="Nagai M.A."/>
            <person name="Nascimento A.L."/>
            <person name="Netto L.E."/>
            <person name="Nhani A.Jr."/>
            <person name="Nobrega F.G."/>
            <person name="Nunes L.R."/>
            <person name="Oliveira M.A."/>
            <person name="de Oliveira M.C."/>
            <person name="de Oliveira R.C."/>
            <person name="Palmieri D.A."/>
            <person name="Paris A."/>
            <person name="Peixoto B.R."/>
            <person name="Pereira G.A."/>
            <person name="Pereira H.A.Jr."/>
            <person name="Pesquero J.B."/>
            <person name="Quaggio R.B."/>
            <person name="Roberto P.G."/>
            <person name="Rodrigues V."/>
            <person name="de M Rosa A.J."/>
            <person name="de Rosa V.E.Jr."/>
            <person name="de Sa R.G."/>
            <person name="Santelli R.V."/>
            <person name="Sawasaki H.E."/>
            <person name="da Silva A.C."/>
            <person name="da Silva A.M."/>
            <person name="da Silva F.R."/>
            <person name="da Silva W.A.Jr."/>
            <person name="da Silveira J.F."/>
            <person name="Silvestri M.L."/>
            <person name="Siqueira W.J."/>
            <person name="de Souza A.A."/>
            <person name="de Souza A.P."/>
            <person name="Terenzi M.F."/>
            <person name="Truffi D."/>
            <person name="Tsai S.M."/>
            <person name="Tsuhako M.H."/>
            <person name="Vallada H."/>
            <person name="Van Sluys M.A."/>
            <person name="Verjovski-Almeida S."/>
            <person name="Vettore A.L."/>
            <person name="Zago M.A."/>
            <person name="Zatz M."/>
            <person name="Meidanis J."/>
            <person name="Setubal J.C."/>
        </authorList>
    </citation>
    <scope>NUCLEOTIDE SEQUENCE [LARGE SCALE GENOMIC DNA]</scope>
    <source>
        <strain evidence="1 2">9a5c</strain>
    </source>
</reference>
<dbReference type="PIR" id="G82515">
    <property type="entry name" value="G82515"/>
</dbReference>